<dbReference type="EMBL" id="JARKHS020031293">
    <property type="protein sequence ID" value="KAK8761328.1"/>
    <property type="molecule type" value="Genomic_DNA"/>
</dbReference>
<dbReference type="PRINTS" id="PR00081">
    <property type="entry name" value="GDHRDH"/>
</dbReference>
<evidence type="ECO:0000256" key="2">
    <source>
        <dbReference type="SAM" id="MobiDB-lite"/>
    </source>
</evidence>
<proteinExistence type="predicted"/>
<dbReference type="InterPro" id="IPR036291">
    <property type="entry name" value="NAD(P)-bd_dom_sf"/>
</dbReference>
<name>A0AAQ4DFT8_AMBAM</name>
<dbReference type="InterPro" id="IPR057326">
    <property type="entry name" value="KR_dom"/>
</dbReference>
<feature type="compositionally biased region" description="Pro residues" evidence="2">
    <location>
        <begin position="384"/>
        <end position="393"/>
    </location>
</feature>
<dbReference type="Pfam" id="PF00106">
    <property type="entry name" value="adh_short"/>
    <property type="match status" value="1"/>
</dbReference>
<dbReference type="SMART" id="SM00822">
    <property type="entry name" value="PKS_KR"/>
    <property type="match status" value="1"/>
</dbReference>
<dbReference type="Proteomes" id="UP001321473">
    <property type="component" value="Unassembled WGS sequence"/>
</dbReference>
<dbReference type="InterPro" id="IPR002347">
    <property type="entry name" value="SDR_fam"/>
</dbReference>
<dbReference type="Gene3D" id="3.40.50.720">
    <property type="entry name" value="NAD(P)-binding Rossmann-like Domain"/>
    <property type="match status" value="1"/>
</dbReference>
<evidence type="ECO:0000256" key="1">
    <source>
        <dbReference type="ARBA" id="ARBA00023002"/>
    </source>
</evidence>
<organism evidence="4 5">
    <name type="scientific">Amblyomma americanum</name>
    <name type="common">Lone star tick</name>
    <dbReference type="NCBI Taxonomy" id="6943"/>
    <lineage>
        <taxon>Eukaryota</taxon>
        <taxon>Metazoa</taxon>
        <taxon>Ecdysozoa</taxon>
        <taxon>Arthropoda</taxon>
        <taxon>Chelicerata</taxon>
        <taxon>Arachnida</taxon>
        <taxon>Acari</taxon>
        <taxon>Parasitiformes</taxon>
        <taxon>Ixodida</taxon>
        <taxon>Ixodoidea</taxon>
        <taxon>Ixodidae</taxon>
        <taxon>Amblyomminae</taxon>
        <taxon>Amblyomma</taxon>
    </lineage>
</organism>
<accession>A0AAQ4DFT8</accession>
<comment type="caution">
    <text evidence="4">The sequence shown here is derived from an EMBL/GenBank/DDBJ whole genome shotgun (WGS) entry which is preliminary data.</text>
</comment>
<feature type="region of interest" description="Disordered" evidence="2">
    <location>
        <begin position="405"/>
        <end position="424"/>
    </location>
</feature>
<feature type="compositionally biased region" description="Polar residues" evidence="2">
    <location>
        <begin position="411"/>
        <end position="420"/>
    </location>
</feature>
<dbReference type="PANTHER" id="PTHR43157:SF31">
    <property type="entry name" value="PHOSPHATIDYLINOSITOL-GLYCAN BIOSYNTHESIS CLASS F PROTEIN"/>
    <property type="match status" value="1"/>
</dbReference>
<gene>
    <name evidence="4" type="ORF">V5799_027407</name>
</gene>
<dbReference type="CDD" id="cd05327">
    <property type="entry name" value="retinol-DH_like_SDR_c_like"/>
    <property type="match status" value="1"/>
</dbReference>
<dbReference type="AlphaFoldDB" id="A0AAQ4DFT8"/>
<feature type="region of interest" description="Disordered" evidence="2">
    <location>
        <begin position="372"/>
        <end position="397"/>
    </location>
</feature>
<dbReference type="SUPFAM" id="SSF51735">
    <property type="entry name" value="NAD(P)-binding Rossmann-fold domains"/>
    <property type="match status" value="2"/>
</dbReference>
<dbReference type="PANTHER" id="PTHR43157">
    <property type="entry name" value="PHOSPHATIDYLINOSITOL-GLYCAN BIOSYNTHESIS CLASS F PROTEIN-RELATED"/>
    <property type="match status" value="1"/>
</dbReference>
<evidence type="ECO:0000313" key="4">
    <source>
        <dbReference type="EMBL" id="KAK8761328.1"/>
    </source>
</evidence>
<keyword evidence="5" id="KW-1185">Reference proteome</keyword>
<protein>
    <recommendedName>
        <fullName evidence="3">Ketoreductase domain-containing protein</fullName>
    </recommendedName>
</protein>
<evidence type="ECO:0000313" key="5">
    <source>
        <dbReference type="Proteomes" id="UP001321473"/>
    </source>
</evidence>
<keyword evidence="1" id="KW-0560">Oxidoreductase</keyword>
<dbReference type="GO" id="GO:0016491">
    <property type="term" value="F:oxidoreductase activity"/>
    <property type="evidence" value="ECO:0007669"/>
    <property type="project" value="UniProtKB-KW"/>
</dbReference>
<reference evidence="4 5" key="1">
    <citation type="journal article" date="2023" name="Arcadia Sci">
        <title>De novo assembly of a long-read Amblyomma americanum tick genome.</title>
        <authorList>
            <person name="Chou S."/>
            <person name="Poskanzer K.E."/>
            <person name="Rollins M."/>
            <person name="Thuy-Boun P.S."/>
        </authorList>
    </citation>
    <scope>NUCLEOTIDE SEQUENCE [LARGE SCALE GENOMIC DNA]</scope>
    <source>
        <strain evidence="4">F_SG_1</strain>
        <tissue evidence="4">Salivary glands</tissue>
    </source>
</reference>
<sequence>MVDGLYGVIYLRVLTEIPGGSMIRRHVATTSAHFSRGVLRWCAHSAGDKSGVWKELSRAPVRAAVKVLFHVHRREATASHLSNSLRRFLFCAQIDRGAKNLAPLNAPSVPWERIDSSRRCLGSRGGTTERPMADPTEELVAAAGTAQNDALLPLWAVLGILTGAVALTLLVKLYTVLTIGKCSSNVDMAGKTVIITGANTGIGKETARELARRNARVILACRNPAKAKEAAADIRATTGRDVALVQLDLCSLQSVREFAQQVVATEPRLDVLILNAGMMSPPTREETEDGFEATFQANHLGHFLLTHLLLDLLKKSQPSRVVVVGSCGQVAGRLDPDDLSFGRYWFPLLNYCTTKQCNMLFTVELSRKLRGTADSSSTGKLPEPTAPASPPSSSPVVLTEWPESAFEDANSETPGSAGSSERQEVESWGALSLKNRHSSGRNVRKRSPCVTVNCCHPGFVRSEIANRSTDVQTWLFNLLLSFYGKTVKEGAETTIYLAVSEDVQSVSGKYFKDCAPTFAVPWATNPVAAKKLYEASIRMTQLKEVI</sequence>
<evidence type="ECO:0000259" key="3">
    <source>
        <dbReference type="SMART" id="SM00822"/>
    </source>
</evidence>
<feature type="domain" description="Ketoreductase" evidence="3">
    <location>
        <begin position="191"/>
        <end position="437"/>
    </location>
</feature>